<dbReference type="eggNOG" id="COG2834">
    <property type="taxonomic scope" value="Bacteria"/>
</dbReference>
<reference evidence="1 2" key="1">
    <citation type="submission" date="2013-08" db="EMBL/GenBank/DDBJ databases">
        <title>Genomic analysis of Lysobacter defluvii.</title>
        <authorList>
            <person name="Wang Q."/>
            <person name="Wang G."/>
        </authorList>
    </citation>
    <scope>NUCLEOTIDE SEQUENCE [LARGE SCALE GENOMIC DNA]</scope>
    <source>
        <strain evidence="1 2">IMMIB APB-9</strain>
    </source>
</reference>
<evidence type="ECO:0000313" key="1">
    <source>
        <dbReference type="EMBL" id="KGO98158.1"/>
    </source>
</evidence>
<dbReference type="InterPro" id="IPR004564">
    <property type="entry name" value="OM_lipoprot_carrier_LolA-like"/>
</dbReference>
<dbReference type="STRING" id="1385515.GCA_000423325_01467"/>
<feature type="non-terminal residue" evidence="1">
    <location>
        <position position="173"/>
    </location>
</feature>
<accession>A0A0A0M571</accession>
<proteinExistence type="predicted"/>
<protein>
    <submittedName>
        <fullName evidence="1">Fatty acyl CoA synthetase</fullName>
    </submittedName>
</protein>
<gene>
    <name evidence="1" type="ORF">N791_00835</name>
</gene>
<keyword evidence="2" id="KW-1185">Reference proteome</keyword>
<dbReference type="Gene3D" id="2.50.20.10">
    <property type="entry name" value="Lipoprotein localisation LolA/LolB/LppX"/>
    <property type="match status" value="1"/>
</dbReference>
<dbReference type="Pfam" id="PF19574">
    <property type="entry name" value="LolA_3"/>
    <property type="match status" value="1"/>
</dbReference>
<name>A0A0A0M571_9GAMM</name>
<comment type="caution">
    <text evidence="1">The sequence shown here is derived from an EMBL/GenBank/DDBJ whole genome shotgun (WGS) entry which is preliminary data.</text>
</comment>
<dbReference type="EMBL" id="AVBH01000122">
    <property type="protein sequence ID" value="KGO98158.1"/>
    <property type="molecule type" value="Genomic_DNA"/>
</dbReference>
<evidence type="ECO:0000313" key="2">
    <source>
        <dbReference type="Proteomes" id="UP000030003"/>
    </source>
</evidence>
<dbReference type="Proteomes" id="UP000030003">
    <property type="component" value="Unassembled WGS sequence"/>
</dbReference>
<organism evidence="1 2">
    <name type="scientific">Lysobacter defluvii IMMIB APB-9 = DSM 18482</name>
    <dbReference type="NCBI Taxonomy" id="1385515"/>
    <lineage>
        <taxon>Bacteria</taxon>
        <taxon>Pseudomonadati</taxon>
        <taxon>Pseudomonadota</taxon>
        <taxon>Gammaproteobacteria</taxon>
        <taxon>Lysobacterales</taxon>
        <taxon>Lysobacteraceae</taxon>
        <taxon>Novilysobacter</taxon>
    </lineage>
</organism>
<dbReference type="AlphaFoldDB" id="A0A0A0M571"/>
<sequence>MLLALASTWPGLAGAEQRQDEGVDAGWILERLVRPAPSRTPFVELRHSRLLKTPLRLSGEYRRPAAGTLVREVHSPYRETTTLEGGEAVIEREGRAPRRVQLDRAPELAGLGGSFEALLAGDGRALEREFELRAEGSQARWTLHLVPKDPALRELGRIALQGRGSELRCIEAI</sequence>